<dbReference type="Pfam" id="PF10412">
    <property type="entry name" value="TrwB_AAD_bind"/>
    <property type="match status" value="1"/>
</dbReference>
<dbReference type="AlphaFoldDB" id="A0A2U3RM39"/>
<dbReference type="Proteomes" id="UP000245243">
    <property type="component" value="Chromosome I"/>
</dbReference>
<dbReference type="EMBL" id="LS398548">
    <property type="protein sequence ID" value="SPR14237.1"/>
    <property type="molecule type" value="Genomic_DNA"/>
</dbReference>
<name>A0A2U3RM39_ORITS</name>
<proteinExistence type="predicted"/>
<organism evidence="2 3">
    <name type="scientific">Orientia tsutsugamushi</name>
    <name type="common">Rickettsia tsutsugamushi</name>
    <dbReference type="NCBI Taxonomy" id="784"/>
    <lineage>
        <taxon>Bacteria</taxon>
        <taxon>Pseudomonadati</taxon>
        <taxon>Pseudomonadota</taxon>
        <taxon>Alphaproteobacteria</taxon>
        <taxon>Rickettsiales</taxon>
        <taxon>Rickettsiaceae</taxon>
        <taxon>Rickettsieae</taxon>
        <taxon>Orientia</taxon>
    </lineage>
</organism>
<protein>
    <submittedName>
        <fullName evidence="2">Conjugative transfer protein</fullName>
    </submittedName>
</protein>
<sequence length="97" mass="11243">MKHFQQFCVVSYFSSFTKFHFRNNTAMNPLAIMLIITLLNYLSIELVTANPSQRATLHLLISVWISIAIKALICRNTNSKNKTMWFILDELPPLQKV</sequence>
<evidence type="ECO:0000259" key="1">
    <source>
        <dbReference type="Pfam" id="PF10412"/>
    </source>
</evidence>
<evidence type="ECO:0000313" key="3">
    <source>
        <dbReference type="Proteomes" id="UP000245243"/>
    </source>
</evidence>
<gene>
    <name evidence="2" type="ORF">KARP_00100</name>
</gene>
<accession>A0A2U3RM39</accession>
<reference evidence="3" key="1">
    <citation type="submission" date="2018-03" db="EMBL/GenBank/DDBJ databases">
        <authorList>
            <person name="Batty M. E."/>
            <person name="Batty M E."/>
        </authorList>
    </citation>
    <scope>NUCLEOTIDE SEQUENCE [LARGE SCALE GENOMIC DNA]</scope>
</reference>
<evidence type="ECO:0000313" key="2">
    <source>
        <dbReference type="EMBL" id="SPR14237.1"/>
    </source>
</evidence>
<dbReference type="InterPro" id="IPR019476">
    <property type="entry name" value="T4SS_TraD_DNA-bd"/>
</dbReference>
<feature type="domain" description="Type IV secretion system coupling protein TraD DNA-binding" evidence="1">
    <location>
        <begin position="46"/>
        <end position="97"/>
    </location>
</feature>
<dbReference type="RefSeq" id="WP_045914789.1">
    <property type="nucleotide sequence ID" value="NZ_LS398548.1"/>
</dbReference>